<reference evidence="2" key="1">
    <citation type="journal article" date="2019" name="Int. J. Syst. Evol. Microbiol.">
        <title>The Global Catalogue of Microorganisms (GCM) 10K type strain sequencing project: providing services to taxonomists for standard genome sequencing and annotation.</title>
        <authorList>
            <consortium name="The Broad Institute Genomics Platform"/>
            <consortium name="The Broad Institute Genome Sequencing Center for Infectious Disease"/>
            <person name="Wu L."/>
            <person name="Ma J."/>
        </authorList>
    </citation>
    <scope>NUCLEOTIDE SEQUENCE [LARGE SCALE GENOMIC DNA]</scope>
    <source>
        <strain evidence="2">CCUG 2113</strain>
    </source>
</reference>
<protein>
    <submittedName>
        <fullName evidence="1">Uncharacterized protein</fullName>
    </submittedName>
</protein>
<keyword evidence="2" id="KW-1185">Reference proteome</keyword>
<dbReference type="Proteomes" id="UP001595693">
    <property type="component" value="Unassembled WGS sequence"/>
</dbReference>
<evidence type="ECO:0000313" key="1">
    <source>
        <dbReference type="EMBL" id="MFC3935686.1"/>
    </source>
</evidence>
<proteinExistence type="predicted"/>
<comment type="caution">
    <text evidence="1">The sequence shown here is derived from an EMBL/GenBank/DDBJ whole genome shotgun (WGS) entry which is preliminary data.</text>
</comment>
<dbReference type="RefSeq" id="WP_252635566.1">
    <property type="nucleotide sequence ID" value="NZ_JAMXAX010000009.1"/>
</dbReference>
<sequence length="106" mass="11736">MALSELDMMNLWAKQLSGYKSQWERLFGFGYAIEAEVRKDDESLIRQMLEALTAPVDGEALHALHMSAIAAARARLFDSDLSKLTERGAKAWAGVDPQKLREGGAL</sequence>
<evidence type="ECO:0000313" key="2">
    <source>
        <dbReference type="Proteomes" id="UP001595693"/>
    </source>
</evidence>
<name>A0ABV8DB08_9BURK</name>
<accession>A0ABV8DB08</accession>
<gene>
    <name evidence="1" type="ORF">ACFOW3_13775</name>
</gene>
<dbReference type="EMBL" id="JBHSAJ010000037">
    <property type="protein sequence ID" value="MFC3935686.1"/>
    <property type="molecule type" value="Genomic_DNA"/>
</dbReference>
<organism evidence="1 2">
    <name type="scientific">Acidovorax facilis</name>
    <dbReference type="NCBI Taxonomy" id="12917"/>
    <lineage>
        <taxon>Bacteria</taxon>
        <taxon>Pseudomonadati</taxon>
        <taxon>Pseudomonadota</taxon>
        <taxon>Betaproteobacteria</taxon>
        <taxon>Burkholderiales</taxon>
        <taxon>Comamonadaceae</taxon>
        <taxon>Acidovorax</taxon>
    </lineage>
</organism>